<feature type="region of interest" description="Disordered" evidence="10">
    <location>
        <begin position="1624"/>
        <end position="1765"/>
    </location>
</feature>
<feature type="compositionally biased region" description="Polar residues" evidence="10">
    <location>
        <begin position="1291"/>
        <end position="1317"/>
    </location>
</feature>
<gene>
    <name evidence="13" type="ORF">BaRGS_00022068</name>
</gene>
<feature type="compositionally biased region" description="Basic and acidic residues" evidence="10">
    <location>
        <begin position="3333"/>
        <end position="3344"/>
    </location>
</feature>
<keyword evidence="9" id="KW-0739">Sodium transport</keyword>
<feature type="compositionally biased region" description="Polar residues" evidence="10">
    <location>
        <begin position="2793"/>
        <end position="2805"/>
    </location>
</feature>
<feature type="region of interest" description="Disordered" evidence="10">
    <location>
        <begin position="1522"/>
        <end position="1598"/>
    </location>
</feature>
<feature type="transmembrane region" description="Helical" evidence="11">
    <location>
        <begin position="412"/>
        <end position="438"/>
    </location>
</feature>
<evidence type="ECO:0000256" key="5">
    <source>
        <dbReference type="ARBA" id="ARBA00022989"/>
    </source>
</evidence>
<keyword evidence="4 11" id="KW-0812">Transmembrane</keyword>
<feature type="transmembrane region" description="Helical" evidence="11">
    <location>
        <begin position="314"/>
        <end position="338"/>
    </location>
</feature>
<feature type="compositionally biased region" description="Low complexity" evidence="10">
    <location>
        <begin position="2741"/>
        <end position="2753"/>
    </location>
</feature>
<feature type="region of interest" description="Disordered" evidence="10">
    <location>
        <begin position="2319"/>
        <end position="2474"/>
    </location>
</feature>
<feature type="compositionally biased region" description="Polar residues" evidence="10">
    <location>
        <begin position="1730"/>
        <end position="1746"/>
    </location>
</feature>
<comment type="subcellular location">
    <subcellularLocation>
        <location evidence="1">Cell membrane</location>
        <topology evidence="1">Multi-pass membrane protein</topology>
    </subcellularLocation>
</comment>
<dbReference type="GO" id="GO:0005886">
    <property type="term" value="C:plasma membrane"/>
    <property type="evidence" value="ECO:0007669"/>
    <property type="project" value="UniProtKB-SubCell"/>
</dbReference>
<name>A0ABD0KIC4_9CAEN</name>
<feature type="transmembrane region" description="Helical" evidence="11">
    <location>
        <begin position="284"/>
        <end position="302"/>
    </location>
</feature>
<feature type="region of interest" description="Disordered" evidence="10">
    <location>
        <begin position="2688"/>
        <end position="2766"/>
    </location>
</feature>
<feature type="transmembrane region" description="Helical" evidence="11">
    <location>
        <begin position="48"/>
        <end position="74"/>
    </location>
</feature>
<feature type="compositionally biased region" description="Basic and acidic residues" evidence="10">
    <location>
        <begin position="1582"/>
        <end position="1598"/>
    </location>
</feature>
<feature type="region of interest" description="Disordered" evidence="10">
    <location>
        <begin position="2064"/>
        <end position="2250"/>
    </location>
</feature>
<evidence type="ECO:0000256" key="6">
    <source>
        <dbReference type="ARBA" id="ARBA00023053"/>
    </source>
</evidence>
<protein>
    <recommendedName>
        <fullName evidence="12">Cyclic nucleotide-binding domain-containing protein</fullName>
    </recommendedName>
</protein>
<keyword evidence="3" id="KW-1003">Cell membrane</keyword>
<dbReference type="Gene3D" id="2.60.120.10">
    <property type="entry name" value="Jelly Rolls"/>
    <property type="match status" value="1"/>
</dbReference>
<evidence type="ECO:0000256" key="11">
    <source>
        <dbReference type="SAM" id="Phobius"/>
    </source>
</evidence>
<sequence length="3567" mass="386958">MDRVNASGLANDTLLIASSDDLKNFLFLYFIFVMGAILRHLAFLTKLAIPYTVLVFALGMVAGALIPLSANLLIIGPHTQLNIFMPILIFEGAFAMDVYVFRKVFWQALLLAGPGLAKLLLNWDWYWSLLFGAIVSATDPVAVVALLKEIGASQHLSLLIEGESLLNDGTAMVAFYAVYQIMTSTTITGVFGIVKLLVRFAVGGPLFGYFVAYVSLFWLSRTFNDPLSEIAVTILAAYLTFFAAETMLGVSGVLALCVLGIVLSNNRTSISPEVEEFLHSFWEALSYLANTLIFFLVGMTIVQSVINSLKLYDFVYLALIYVSVNAIRGIVIVAFSPIMRRIAYGLPWQYTIVATWSGLRGAVGLAMALIVYHSPHFERKRHITYQARMSRWFVYAEKEGSWYNQAPLLLGILFYLSGIVFISLVVNATTVSKLLALLGMSGISNARKAFLASVDWDFVDQQCAVKDPFQEEMTKEEQEAEIDMTERVWAQCPNCGMDVPYQPTPKELADMTAEAIIRLLKAERLSYWRQFEQGMLATEALRMLIELCDIAADKRSQYLSIDVIKQAWEYPRLTRLSRLTPARIPPRLASCPLKVLTNRWVVTTVALVLYLLVDAPLTTASLAIETKLVEYVNLEAIMIVDTIILILMASYFIARTVVLKQVYVRTPWFWLSIAIIVHGVIDDIVLMTVPSDHLQTPHDGQYTTTEYIRIVSICFRFIRQLHALEAFMPLLIMLLDKSLSKHLSNGYDVGRGFVLGEEEVRNVIELMSDRKEIVDELRNHCDNAKFEILKCLGLLQKKHPEVAMGVKTHRAIRSVLNQLRMGIHTLQQEGVLEEAEGSELQTIIESRMKKLLTAPPKVPLASVEKILRNIPWISDNDKLVQFIKGRARLVNYEYGQEMMKQGDPTTGMSIILSGLVKLELSAPIVGGPGYATRILDFLTSGNVLGEMGVLTGNPRSASVKCETAVQVLELSLKDIQEAFVVFSNIDPPLKIRLWRLGAVRLATGVVMDKPAFQSMTKEQVRMLLECGSVHEIVVEKEGTHFLVNSVTMEVVLLYGTAYDFFSQDRYDGPCYIPPKTVRLYFEYNEGPNPVLFVLPKHYLHTENAAMMAPRASTGLNPESAAQQGPGSERSDMSRLCLSVMNLQPYTGDARKSMSVATTASSYPKRTSGSLFPYQKQRRISPGPLSQSATHTSRSLNVVSTLASNLINEESPPGSVDMQRLKTPAHACESFPMRDVSSSSSSASSMITSLSPTSASRVSVSERQNKLSQLFLTGRLGSPDATGSDRILPDVSKSSTMPPDITKSSKMPSDEPGSSNVLPDQPGSGRTPQDKPGDSKILPKEPGSSKMPPVRPDSSKVPPGEPESYRMPLDIPSSNKMPSEEPGSSKIPQDKPGISKMTSEEPGSSKMPPEQPGTSKIPPEEPGTSKIPPEEPGSSKIPPEEPGSGKMPPEEPGTSNIPPEEPGSSKMLGPSECLKEDTRKHSLKVPEYQMPVQKSGSYGGYESELSGGWQVLLSHIPLGHITRNSTSAGAQSTDACDTPAARPNPRRSASSSTLLSTRNDSDASRHIMSLGPGGLLPRQVHRRGQESSKDKEKKTTACKGKLSDADAHVLGSTLAFKTSQTLLAGHPAPPVSSPDLIKPSSSVSASSVRSAPSETASSFTYTQPLTKSTRNSAHCPKTSASDSLHVSKVSSSTSISLTASGPKPQKPISDSSKGTSVVIARPPLLPDTDNYVPSSITLGTETPNASSKGCPDTLPDRDHPGVSDGETRQLSCSALIEPHHHLACSLPETEHPRGLSDKCTPAFVGRQGPAGELSSETMPPAKTVESFETEAPGRPGTLHKQPIISSKYLPQEPKREADSACLSGETLEKTEALSAVLVPPDDISERTMSSTTSLFSSSASFGKAAAESGQSVSLSTDSAVTAAQILAPKAAVQDGMSSTGFVILQSPSNTSLATPCTTSSSSSSTFWKEAVKSETDLLQSRGLAVQPSAPDTSERVQPSAPDTSECVQLSAPDTSERVQLSALDTGERVHLSAPDTVQRAHLSAPDTVQRAHLSAYDTGERVQLSAPDTDERVQPSAPDTVQRAHLSAHDTGERVQLSPLDTGERVQLSARDTGERVQLSPLDTGERVQLSASDTGEHVQLSASDTGERVQVSASDTGDSHVGQGTSKQIAGVERGKSLSSTSTDSARTGQPDKRLKRPRTAKPQATRSQDHTSTERSTTADKSGVETTDISQQRPPAPEAEGMHDSVSAAVQCVPADTPKINTTEVAQQEVAPVSAEIFDGKASTHVVTPQEDIICVDLTKERPAHELKQDVVATAHSDTSLGFPTGEVSLEERPSPRTPSSCGSSVDKSPVSSKSERSHDAPEPTASSFQGQSLQTSSTDAAFSTDGGVPSVPHAPADRQRGKRALVSTMHFTKEPGVVEKSASGTSIGKRVHFREQHVVREPDLRNQKSSQDSIRRRAFSPQCSPHSSGSSFLAQLGRSSISSVDEEYNSTPAVHCPRQKSLPRAPASPSSGTARSACKSGTILQQAPAPDVTSGRQSSAEVIGRFSVTSVGSVSSLQNMTVTQSPGRPVEHIGRFSITSLDSIPSRSPSLQKLNVTKSSERPAERSRRSSVSSVDSFTSGTRSPRKRSVIESSGSQVELVGRFSVSSVDETLSRRCSFERSVRQPSDGPPELIGRFSVCSVDEEPNSIHSPVALPEEQDTARKVSKGEEIVTVPSRSLQADSPTPPAGNVYNQQPDISPSYTLPLSSSPSANNAGVSSQKLSARQAYLEPISEGSQISTDDIYHVLSTTNTGARVQESNISGPVNALERSAQSSQAREDLQESDVPKKASRRKGSLRAADSEKGDDGDSGGRAPPKDTGLRSSRFTPKERKQSDSQMPEAVSVRTESDPQVPEAISVRTEPDSQMPETKTAERKQSDSQMLEAVPVKKESDSQMPGTKTAERKESDSRMPDSQMSEVVLVRMESDSQMPETKTTERKHSDPQMSKAVSMTKESDSKMSERKTVEKKQSDSQMSDTQKTERKVKDSQMMEAVSVRKESDSHMSEVETVEKKQSDSQTPETKSAERKESDSQMSETKMVEKKQTDSQMSEIKTTETMHSDPQMSEAVSARKESDSKISESKTVEKKQTDSKMSETERKQSDSQMSEAVPVRKQSDSHMSEAVPVRKQSDSQMSEAVPVRKQSDSQMSEAVPVRKQSDSQMSEAVPVRKQSDSQMSEAVPVRKESDSQMSEAVPVRKQSDSQMSEAVPVRKESDSQMSEAAPVRKQSDSQMSEAVPVRKESDSQMPGTKTTEKKQPDSLKPEAVLVGKESDSQMPGTNTTEKKHSDWQMSETKTIEKKQSDSRISEAVSAGKESDPQMSEAAKTATEARGESDPQTLGAKTQGPEEDSLSAEVEKLLYEISTAREDEDRSTAPKPDDINLTPAASRTTTDRDGGSPSEKQTSRRPCKVHGDRVVGSKKKKSGSRASEAKMTASKRKQSDSQRSRSKTAASTKESDPQTSGAKTQSVEEDSLCAEVETLLLEICQESSKPRKPGCVGHTGAGRLLEQENLHDSRGSTTSHSVQVDQPF</sequence>
<evidence type="ECO:0000259" key="12">
    <source>
        <dbReference type="PROSITE" id="PS50042"/>
    </source>
</evidence>
<feature type="compositionally biased region" description="Low complexity" evidence="10">
    <location>
        <begin position="2462"/>
        <end position="2473"/>
    </location>
</feature>
<feature type="transmembrane region" description="Helical" evidence="11">
    <location>
        <begin position="600"/>
        <end position="624"/>
    </location>
</feature>
<feature type="compositionally biased region" description="Polar residues" evidence="10">
    <location>
        <begin position="3487"/>
        <end position="3504"/>
    </location>
</feature>
<feature type="compositionally biased region" description="Basic and acidic residues" evidence="10">
    <location>
        <begin position="3392"/>
        <end position="3417"/>
    </location>
</feature>
<feature type="region of interest" description="Disordered" evidence="10">
    <location>
        <begin position="2493"/>
        <end position="2540"/>
    </location>
</feature>
<keyword evidence="5 11" id="KW-1133">Transmembrane helix</keyword>
<feature type="non-terminal residue" evidence="13">
    <location>
        <position position="3567"/>
    </location>
</feature>
<feature type="compositionally biased region" description="Basic and acidic residues" evidence="10">
    <location>
        <begin position="3109"/>
        <end position="3141"/>
    </location>
</feature>
<feature type="compositionally biased region" description="Low complexity" evidence="10">
    <location>
        <begin position="1678"/>
        <end position="1699"/>
    </location>
</feature>
<organism evidence="13 14">
    <name type="scientific">Batillaria attramentaria</name>
    <dbReference type="NCBI Taxonomy" id="370345"/>
    <lineage>
        <taxon>Eukaryota</taxon>
        <taxon>Metazoa</taxon>
        <taxon>Spiralia</taxon>
        <taxon>Lophotrochozoa</taxon>
        <taxon>Mollusca</taxon>
        <taxon>Gastropoda</taxon>
        <taxon>Caenogastropoda</taxon>
        <taxon>Sorbeoconcha</taxon>
        <taxon>Cerithioidea</taxon>
        <taxon>Batillariidae</taxon>
        <taxon>Batillaria</taxon>
    </lineage>
</organism>
<keyword evidence="2" id="KW-0813">Transport</keyword>
<evidence type="ECO:0000256" key="10">
    <source>
        <dbReference type="SAM" id="MobiDB-lite"/>
    </source>
</evidence>
<feature type="region of interest" description="Disordered" evidence="10">
    <location>
        <begin position="3545"/>
        <end position="3567"/>
    </location>
</feature>
<feature type="compositionally biased region" description="Basic and acidic residues" evidence="10">
    <location>
        <begin position="2435"/>
        <end position="2448"/>
    </location>
</feature>
<feature type="region of interest" description="Disordered" evidence="10">
    <location>
        <begin position="1273"/>
        <end position="1503"/>
    </location>
</feature>
<feature type="transmembrane region" description="Helical" evidence="11">
    <location>
        <begin position="636"/>
        <end position="654"/>
    </location>
</feature>
<keyword evidence="6" id="KW-0915">Sodium</keyword>
<dbReference type="PANTHER" id="PTHR10110">
    <property type="entry name" value="SODIUM/HYDROGEN EXCHANGER"/>
    <property type="match status" value="1"/>
</dbReference>
<feature type="compositionally biased region" description="Polar residues" evidence="10">
    <location>
        <begin position="1999"/>
        <end position="2012"/>
    </location>
</feature>
<evidence type="ECO:0000256" key="7">
    <source>
        <dbReference type="ARBA" id="ARBA00023065"/>
    </source>
</evidence>
<keyword evidence="8 11" id="KW-0472">Membrane</keyword>
<dbReference type="InterPro" id="IPR018488">
    <property type="entry name" value="cNMP-bd_CS"/>
</dbReference>
<evidence type="ECO:0000256" key="8">
    <source>
        <dbReference type="ARBA" id="ARBA00023136"/>
    </source>
</evidence>
<dbReference type="InterPro" id="IPR018422">
    <property type="entry name" value="Cation/H_exchanger_CPA1"/>
</dbReference>
<evidence type="ECO:0000256" key="2">
    <source>
        <dbReference type="ARBA" id="ARBA00022448"/>
    </source>
</evidence>
<feature type="transmembrane region" description="Helical" evidence="11">
    <location>
        <begin position="230"/>
        <end position="263"/>
    </location>
</feature>
<keyword evidence="7" id="KW-0406">Ion transport</keyword>
<feature type="compositionally biased region" description="Basic and acidic residues" evidence="10">
    <location>
        <begin position="2942"/>
        <end position="2952"/>
    </location>
</feature>
<feature type="region of interest" description="Disordered" evidence="10">
    <location>
        <begin position="1826"/>
        <end position="1860"/>
    </location>
</feature>
<feature type="compositionally biased region" description="Low complexity" evidence="10">
    <location>
        <begin position="1538"/>
        <end position="1557"/>
    </location>
</feature>
<feature type="compositionally biased region" description="Polar residues" evidence="10">
    <location>
        <begin position="1522"/>
        <end position="1534"/>
    </location>
</feature>
<dbReference type="Pfam" id="PF00027">
    <property type="entry name" value="cNMP_binding"/>
    <property type="match status" value="1"/>
</dbReference>
<dbReference type="CDD" id="cd00038">
    <property type="entry name" value="CAP_ED"/>
    <property type="match status" value="1"/>
</dbReference>
<feature type="compositionally biased region" description="Polar residues" evidence="10">
    <location>
        <begin position="1653"/>
        <end position="1671"/>
    </location>
</feature>
<feature type="compositionally biased region" description="Basic and acidic residues" evidence="10">
    <location>
        <begin position="3290"/>
        <end position="3300"/>
    </location>
</feature>
<dbReference type="SUPFAM" id="SSF51206">
    <property type="entry name" value="cAMP-binding domain-like"/>
    <property type="match status" value="1"/>
</dbReference>
<feature type="compositionally biased region" description="Polar residues" evidence="10">
    <location>
        <begin position="3554"/>
        <end position="3567"/>
    </location>
</feature>
<accession>A0ABD0KIC4</accession>
<evidence type="ECO:0000256" key="3">
    <source>
        <dbReference type="ARBA" id="ARBA00022475"/>
    </source>
</evidence>
<keyword evidence="14" id="KW-1185">Reference proteome</keyword>
<feature type="transmembrane region" description="Helical" evidence="11">
    <location>
        <begin position="25"/>
        <end position="42"/>
    </location>
</feature>
<feature type="compositionally biased region" description="Polar residues" evidence="10">
    <location>
        <begin position="2583"/>
        <end position="2600"/>
    </location>
</feature>
<proteinExistence type="predicted"/>
<feature type="transmembrane region" description="Helical" evidence="11">
    <location>
        <begin position="196"/>
        <end position="218"/>
    </location>
</feature>
<feature type="compositionally biased region" description="Polar residues" evidence="10">
    <location>
        <begin position="1113"/>
        <end position="1125"/>
    </location>
</feature>
<feature type="region of interest" description="Disordered" evidence="10">
    <location>
        <begin position="1231"/>
        <end position="1260"/>
    </location>
</feature>
<dbReference type="PANTHER" id="PTHR10110:SF86">
    <property type="entry name" value="SODIUM_HYDROGEN EXCHANGER 7"/>
    <property type="match status" value="1"/>
</dbReference>
<dbReference type="GO" id="GO:0006814">
    <property type="term" value="P:sodium ion transport"/>
    <property type="evidence" value="ECO:0007669"/>
    <property type="project" value="UniProtKB-KW"/>
</dbReference>
<feature type="compositionally biased region" description="Polar residues" evidence="10">
    <location>
        <begin position="2754"/>
        <end position="2765"/>
    </location>
</feature>
<evidence type="ECO:0000256" key="4">
    <source>
        <dbReference type="ARBA" id="ARBA00022692"/>
    </source>
</evidence>
<feature type="region of interest" description="Disordered" evidence="10">
    <location>
        <begin position="2793"/>
        <end position="3509"/>
    </location>
</feature>
<feature type="transmembrane region" description="Helical" evidence="11">
    <location>
        <begin position="125"/>
        <end position="147"/>
    </location>
</feature>
<feature type="compositionally biased region" description="Basic and acidic residues" evidence="10">
    <location>
        <begin position="1753"/>
        <end position="1765"/>
    </location>
</feature>
<dbReference type="InterPro" id="IPR014710">
    <property type="entry name" value="RmlC-like_jellyroll"/>
</dbReference>
<feature type="compositionally biased region" description="Basic and acidic residues" evidence="10">
    <location>
        <begin position="1327"/>
        <end position="1338"/>
    </location>
</feature>
<dbReference type="InterPro" id="IPR000595">
    <property type="entry name" value="cNMP-bd_dom"/>
</dbReference>
<feature type="transmembrane region" description="Helical" evidence="11">
    <location>
        <begin position="666"/>
        <end position="689"/>
    </location>
</feature>
<feature type="transmembrane region" description="Helical" evidence="11">
    <location>
        <begin position="81"/>
        <end position="101"/>
    </location>
</feature>
<reference evidence="13 14" key="1">
    <citation type="journal article" date="2023" name="Sci. Data">
        <title>Genome assembly of the Korean intertidal mud-creeper Batillaria attramentaria.</title>
        <authorList>
            <person name="Patra A.K."/>
            <person name="Ho P.T."/>
            <person name="Jun S."/>
            <person name="Lee S.J."/>
            <person name="Kim Y."/>
            <person name="Won Y.J."/>
        </authorList>
    </citation>
    <scope>NUCLEOTIDE SEQUENCE [LARGE SCALE GENOMIC DNA]</scope>
    <source>
        <strain evidence="13">Wonlab-2016</strain>
    </source>
</reference>
<evidence type="ECO:0000313" key="14">
    <source>
        <dbReference type="Proteomes" id="UP001519460"/>
    </source>
</evidence>
<evidence type="ECO:0000313" key="13">
    <source>
        <dbReference type="EMBL" id="KAK7486667.1"/>
    </source>
</evidence>
<feature type="compositionally biased region" description="Polar residues" evidence="10">
    <location>
        <begin position="2151"/>
        <end position="2168"/>
    </location>
</feature>
<dbReference type="Pfam" id="PF00999">
    <property type="entry name" value="Na_H_Exchanger"/>
    <property type="match status" value="1"/>
</dbReference>
<feature type="compositionally biased region" description="Polar residues" evidence="10">
    <location>
        <begin position="2366"/>
        <end position="2383"/>
    </location>
</feature>
<evidence type="ECO:0000256" key="9">
    <source>
        <dbReference type="ARBA" id="ARBA00023201"/>
    </source>
</evidence>
<feature type="compositionally biased region" description="Basic and acidic residues" evidence="10">
    <location>
        <begin position="2601"/>
        <end position="2610"/>
    </location>
</feature>
<dbReference type="InterPro" id="IPR006153">
    <property type="entry name" value="Cation/H_exchanger_TM"/>
</dbReference>
<feature type="compositionally biased region" description="Basic and acidic residues" evidence="10">
    <location>
        <begin position="2702"/>
        <end position="2712"/>
    </location>
</feature>
<dbReference type="InterPro" id="IPR018490">
    <property type="entry name" value="cNMP-bd_dom_sf"/>
</dbReference>
<feature type="compositionally biased region" description="Polar residues" evidence="10">
    <location>
        <begin position="2177"/>
        <end position="2188"/>
    </location>
</feature>
<evidence type="ECO:0000256" key="1">
    <source>
        <dbReference type="ARBA" id="ARBA00004651"/>
    </source>
</evidence>
<dbReference type="Proteomes" id="UP001519460">
    <property type="component" value="Unassembled WGS sequence"/>
</dbReference>
<feature type="compositionally biased region" description="Basic and acidic residues" evidence="10">
    <location>
        <begin position="2994"/>
        <end position="3011"/>
    </location>
</feature>
<feature type="domain" description="Cyclic nucleotide-binding" evidence="12">
    <location>
        <begin position="892"/>
        <end position="977"/>
    </location>
</feature>
<feature type="compositionally biased region" description="Low complexity" evidence="10">
    <location>
        <begin position="2340"/>
        <end position="2354"/>
    </location>
</feature>
<feature type="transmembrane region" description="Helical" evidence="11">
    <location>
        <begin position="350"/>
        <end position="372"/>
    </location>
</feature>
<feature type="compositionally biased region" description="Basic and acidic residues" evidence="10">
    <location>
        <begin position="2819"/>
        <end position="2830"/>
    </location>
</feature>
<feature type="region of interest" description="Disordered" evidence="10">
    <location>
        <begin position="1983"/>
        <end position="2014"/>
    </location>
</feature>
<feature type="compositionally biased region" description="Low complexity" evidence="10">
    <location>
        <begin position="1236"/>
        <end position="1255"/>
    </location>
</feature>
<dbReference type="EMBL" id="JACVVK020000175">
    <property type="protein sequence ID" value="KAK7486667.1"/>
    <property type="molecule type" value="Genomic_DNA"/>
</dbReference>
<feature type="compositionally biased region" description="Polar residues" evidence="10">
    <location>
        <begin position="2215"/>
        <end position="2234"/>
    </location>
</feature>
<dbReference type="PROSITE" id="PS00889">
    <property type="entry name" value="CNMP_BINDING_2"/>
    <property type="match status" value="1"/>
</dbReference>
<dbReference type="PROSITE" id="PS50042">
    <property type="entry name" value="CNMP_BINDING_3"/>
    <property type="match status" value="1"/>
</dbReference>
<dbReference type="Gene3D" id="6.10.140.1330">
    <property type="match status" value="1"/>
</dbReference>
<feature type="region of interest" description="Disordered" evidence="10">
    <location>
        <begin position="2583"/>
        <end position="2636"/>
    </location>
</feature>
<feature type="compositionally biased region" description="Low complexity" evidence="10">
    <location>
        <begin position="1638"/>
        <end position="1652"/>
    </location>
</feature>
<feature type="compositionally biased region" description="Basic and acidic residues" evidence="10">
    <location>
        <begin position="3019"/>
        <end position="3055"/>
    </location>
</feature>
<comment type="caution">
    <text evidence="13">The sequence shown here is derived from an EMBL/GenBank/DDBJ whole genome shotgun (WGS) entry which is preliminary data.</text>
</comment>
<feature type="region of interest" description="Disordered" evidence="10">
    <location>
        <begin position="1111"/>
        <end position="1130"/>
    </location>
</feature>